<dbReference type="Proteomes" id="UP001244787">
    <property type="component" value="Unassembled WGS sequence"/>
</dbReference>
<protein>
    <recommendedName>
        <fullName evidence="4">Serine hydroxymethyltransferase</fullName>
    </recommendedName>
</protein>
<keyword evidence="1" id="KW-1133">Transmembrane helix</keyword>
<organism evidence="2 3">
    <name type="scientific">Aequorivita aurantiaca</name>
    <dbReference type="NCBI Taxonomy" id="3053356"/>
    <lineage>
        <taxon>Bacteria</taxon>
        <taxon>Pseudomonadati</taxon>
        <taxon>Bacteroidota</taxon>
        <taxon>Flavobacteriia</taxon>
        <taxon>Flavobacteriales</taxon>
        <taxon>Flavobacteriaceae</taxon>
        <taxon>Aequorivita</taxon>
    </lineage>
</organism>
<gene>
    <name evidence="2" type="ORF">QRD02_04715</name>
</gene>
<keyword evidence="1" id="KW-0812">Transmembrane</keyword>
<evidence type="ECO:0000313" key="2">
    <source>
        <dbReference type="EMBL" id="MDN3723673.1"/>
    </source>
</evidence>
<dbReference type="RefSeq" id="WP_290253760.1">
    <property type="nucleotide sequence ID" value="NZ_JAUGQQ010000002.1"/>
</dbReference>
<keyword evidence="3" id="KW-1185">Reference proteome</keyword>
<feature type="transmembrane region" description="Helical" evidence="1">
    <location>
        <begin position="7"/>
        <end position="35"/>
    </location>
</feature>
<proteinExistence type="predicted"/>
<keyword evidence="1" id="KW-0472">Membrane</keyword>
<dbReference type="EMBL" id="JAUGQQ010000002">
    <property type="protein sequence ID" value="MDN3723673.1"/>
    <property type="molecule type" value="Genomic_DNA"/>
</dbReference>
<reference evidence="2 3" key="1">
    <citation type="submission" date="2023-06" db="EMBL/GenBank/DDBJ databases">
        <authorList>
            <person name="Ye Y.-Q."/>
            <person name="Du Z.-J."/>
        </authorList>
    </citation>
    <scope>NUCLEOTIDE SEQUENCE [LARGE SCALE GENOMIC DNA]</scope>
    <source>
        <strain evidence="2 3">SDUM287046</strain>
    </source>
</reference>
<name>A0ABT8DFL2_9FLAO</name>
<accession>A0ABT8DFL2</accession>
<evidence type="ECO:0008006" key="4">
    <source>
        <dbReference type="Google" id="ProtNLM"/>
    </source>
</evidence>
<evidence type="ECO:0000256" key="1">
    <source>
        <dbReference type="SAM" id="Phobius"/>
    </source>
</evidence>
<sequence length="57" mass="6946">MFTFDQYLGFLAFLAILTMGFWLMIFLMGILPYWIGGSLYEKWKMKREEKKRKELKS</sequence>
<comment type="caution">
    <text evidence="2">The sequence shown here is derived from an EMBL/GenBank/DDBJ whole genome shotgun (WGS) entry which is preliminary data.</text>
</comment>
<evidence type="ECO:0000313" key="3">
    <source>
        <dbReference type="Proteomes" id="UP001244787"/>
    </source>
</evidence>